<protein>
    <submittedName>
        <fullName evidence="4">Qat anti-phage system TatD family nuclease QatD</fullName>
    </submittedName>
</protein>
<keyword evidence="5" id="KW-1185">Reference proteome</keyword>
<dbReference type="Proteomes" id="UP001254608">
    <property type="component" value="Unassembled WGS sequence"/>
</dbReference>
<gene>
    <name evidence="4" type="primary">qatD</name>
    <name evidence="4" type="ORF">RM530_16985</name>
</gene>
<dbReference type="Gene3D" id="3.20.20.140">
    <property type="entry name" value="Metal-dependent hydrolases"/>
    <property type="match status" value="1"/>
</dbReference>
<sequence length="253" mass="27928">MDFHCHLDLYPDARKVYVEASDRVEFVWLVTTSPRAFAATSKVLLASEKIFISPGLHPEVADKKCGELEMLLSQMELYSGVGEVGLDGSSRYKQHFELQKNIFQSVLQHSVNIGGRVLSIHSRSAAKEVLGLLESHPGYGTAVLHWFTDSPSQLSRAKEMGCWFSVGPAMLTSANGRKLAGQMPRDRVVSESDGPFARIRGVPVMPWEAANVAVELAEIWGLQLEEVLQLLRVNGLRLTRLLTDSGEMLGNGH</sequence>
<dbReference type="PIRSF" id="PIRSF005902">
    <property type="entry name" value="DNase_TatD"/>
    <property type="match status" value="1"/>
</dbReference>
<comment type="similarity">
    <text evidence="1">Belongs to the metallo-dependent hydrolases superfamily. TatD-type hydrolase family.</text>
</comment>
<dbReference type="PANTHER" id="PTHR46317">
    <property type="entry name" value="HYDROLASE OF PHP SUPERFAMILY-RELATED PROTEIN"/>
    <property type="match status" value="1"/>
</dbReference>
<keyword evidence="3" id="KW-0378">Hydrolase</keyword>
<evidence type="ECO:0000313" key="4">
    <source>
        <dbReference type="EMBL" id="MDT0499040.1"/>
    </source>
</evidence>
<dbReference type="EMBL" id="JAVRIC010000033">
    <property type="protein sequence ID" value="MDT0499040.1"/>
    <property type="molecule type" value="Genomic_DNA"/>
</dbReference>
<reference evidence="4 5" key="1">
    <citation type="submission" date="2023-09" db="EMBL/GenBank/DDBJ databases">
        <authorList>
            <person name="Rey-Velasco X."/>
        </authorList>
    </citation>
    <scope>NUCLEOTIDE SEQUENCE [LARGE SCALE GENOMIC DNA]</scope>
    <source>
        <strain evidence="4 5">W345</strain>
    </source>
</reference>
<comment type="caution">
    <text evidence="4">The sequence shown here is derived from an EMBL/GenBank/DDBJ whole genome shotgun (WGS) entry which is preliminary data.</text>
</comment>
<dbReference type="InterPro" id="IPR049677">
    <property type="entry name" value="QatD"/>
</dbReference>
<dbReference type="RefSeq" id="WP_311366452.1">
    <property type="nucleotide sequence ID" value="NZ_JAVRIC010000033.1"/>
</dbReference>
<dbReference type="NCBIfam" id="NF041926">
    <property type="entry name" value="QatD"/>
    <property type="match status" value="1"/>
</dbReference>
<dbReference type="SUPFAM" id="SSF51556">
    <property type="entry name" value="Metallo-dependent hydrolases"/>
    <property type="match status" value="1"/>
</dbReference>
<keyword evidence="2" id="KW-0479">Metal-binding</keyword>
<evidence type="ECO:0000256" key="3">
    <source>
        <dbReference type="ARBA" id="ARBA00022801"/>
    </source>
</evidence>
<evidence type="ECO:0000256" key="1">
    <source>
        <dbReference type="ARBA" id="ARBA00009275"/>
    </source>
</evidence>
<evidence type="ECO:0000256" key="2">
    <source>
        <dbReference type="ARBA" id="ARBA00022723"/>
    </source>
</evidence>
<dbReference type="InterPro" id="IPR001130">
    <property type="entry name" value="TatD-like"/>
</dbReference>
<accession>A0ABU2WME0</accession>
<proteinExistence type="inferred from homology"/>
<name>A0ABU2WME0_9GAMM</name>
<evidence type="ECO:0000313" key="5">
    <source>
        <dbReference type="Proteomes" id="UP001254608"/>
    </source>
</evidence>
<dbReference type="Pfam" id="PF01026">
    <property type="entry name" value="TatD_DNase"/>
    <property type="match status" value="1"/>
</dbReference>
<dbReference type="PANTHER" id="PTHR46317:SF1">
    <property type="entry name" value="HYDROLASE, TATD FAMILY"/>
    <property type="match status" value="1"/>
</dbReference>
<organism evidence="4 5">
    <name type="scientific">Banduia mediterranea</name>
    <dbReference type="NCBI Taxonomy" id="3075609"/>
    <lineage>
        <taxon>Bacteria</taxon>
        <taxon>Pseudomonadati</taxon>
        <taxon>Pseudomonadota</taxon>
        <taxon>Gammaproteobacteria</taxon>
        <taxon>Nevskiales</taxon>
        <taxon>Algiphilaceae</taxon>
        <taxon>Banduia</taxon>
    </lineage>
</organism>
<dbReference type="InterPro" id="IPR032466">
    <property type="entry name" value="Metal_Hydrolase"/>
</dbReference>